<dbReference type="PANTHER" id="PTHR31897">
    <property type="entry name" value="PROTEIN CBG17011-RELATED"/>
    <property type="match status" value="1"/>
</dbReference>
<evidence type="ECO:0008006" key="4">
    <source>
        <dbReference type="Google" id="ProtNLM"/>
    </source>
</evidence>
<organism evidence="3">
    <name type="scientific">Caenorhabditis brenneri</name>
    <name type="common">Nematode worm</name>
    <dbReference type="NCBI Taxonomy" id="135651"/>
    <lineage>
        <taxon>Eukaryota</taxon>
        <taxon>Metazoa</taxon>
        <taxon>Ecdysozoa</taxon>
        <taxon>Nematoda</taxon>
        <taxon>Chromadorea</taxon>
        <taxon>Rhabditida</taxon>
        <taxon>Rhabditina</taxon>
        <taxon>Rhabditomorpha</taxon>
        <taxon>Rhabditoidea</taxon>
        <taxon>Rhabditidae</taxon>
        <taxon>Peloderinae</taxon>
        <taxon>Caenorhabditis</taxon>
    </lineage>
</organism>
<gene>
    <name evidence="2" type="ORF">CAEBREN_13906</name>
</gene>
<reference evidence="3" key="1">
    <citation type="submission" date="2011-07" db="EMBL/GenBank/DDBJ databases">
        <authorList>
            <consortium name="Caenorhabditis brenneri Sequencing and Analysis Consortium"/>
            <person name="Wilson R.K."/>
        </authorList>
    </citation>
    <scope>NUCLEOTIDE SEQUENCE [LARGE SCALE GENOMIC DNA]</scope>
    <source>
        <strain evidence="3">PB2801</strain>
    </source>
</reference>
<evidence type="ECO:0000313" key="3">
    <source>
        <dbReference type="Proteomes" id="UP000008068"/>
    </source>
</evidence>
<dbReference type="AlphaFoldDB" id="G0NF12"/>
<dbReference type="HOGENOM" id="CLU_058511_2_0_1"/>
<sequence>MLNIQSLLKLFLLVQLATLVQSEKCGFWINLKSSYECKEYMYEESRYKLPENATEKDFNHLDGLCQDAITCFSQYDCDEVQREKNRINAACDLVYYQQSPQRECLIDFFKEAYIAELDSMDTSCFWRYSVLDNRPARSSKEFKSRKYCFMKHVETCHLEAQDYFNTYPESYKRFSRYMANRVAKKNCTDPQSLLNSFHCSALVELFQSWSPEVDSFPEPDRNNVLSRKICRDIEKCVATSCVENENEKKAAMVCKEIWKPKQKKTQPKRK</sequence>
<evidence type="ECO:0000256" key="1">
    <source>
        <dbReference type="SAM" id="SignalP"/>
    </source>
</evidence>
<name>G0NF12_CAEBE</name>
<accession>G0NF12</accession>
<dbReference type="EMBL" id="GL379874">
    <property type="protein sequence ID" value="EGT59055.1"/>
    <property type="molecule type" value="Genomic_DNA"/>
</dbReference>
<feature type="signal peptide" evidence="1">
    <location>
        <begin position="1"/>
        <end position="22"/>
    </location>
</feature>
<dbReference type="Proteomes" id="UP000008068">
    <property type="component" value="Unassembled WGS sequence"/>
</dbReference>
<keyword evidence="1" id="KW-0732">Signal</keyword>
<dbReference type="InParanoid" id="G0NF12"/>
<feature type="chain" id="PRO_5003404839" description="DUF19 domain-containing protein" evidence="1">
    <location>
        <begin position="23"/>
        <end position="270"/>
    </location>
</feature>
<proteinExistence type="predicted"/>
<evidence type="ECO:0000313" key="2">
    <source>
        <dbReference type="EMBL" id="EGT59055.1"/>
    </source>
</evidence>
<protein>
    <recommendedName>
        <fullName evidence="4">DUF19 domain-containing protein</fullName>
    </recommendedName>
</protein>
<keyword evidence="3" id="KW-1185">Reference proteome</keyword>